<dbReference type="VEuPathDB" id="FungiDB:PC110_g18332"/>
<evidence type="ECO:0000259" key="4">
    <source>
        <dbReference type="Pfam" id="PF20147"/>
    </source>
</evidence>
<keyword evidence="8" id="KW-1185">Reference proteome</keyword>
<proteinExistence type="predicted"/>
<dbReference type="Proteomes" id="UP000251314">
    <property type="component" value="Unassembled WGS sequence"/>
</dbReference>
<dbReference type="GO" id="GO:0005576">
    <property type="term" value="C:extracellular region"/>
    <property type="evidence" value="ECO:0007669"/>
    <property type="project" value="UniProtKB-SubCell"/>
</dbReference>
<dbReference type="AlphaFoldDB" id="A0A329RNK3"/>
<dbReference type="EMBL" id="MJFZ01000774">
    <property type="protein sequence ID" value="RAW25256.1"/>
    <property type="molecule type" value="Genomic_DNA"/>
</dbReference>
<organism evidence="7 8">
    <name type="scientific">Phytophthora cactorum</name>
    <dbReference type="NCBI Taxonomy" id="29920"/>
    <lineage>
        <taxon>Eukaryota</taxon>
        <taxon>Sar</taxon>
        <taxon>Stramenopiles</taxon>
        <taxon>Oomycota</taxon>
        <taxon>Peronosporomycetes</taxon>
        <taxon>Peronosporales</taxon>
        <taxon>Peronosporaceae</taxon>
        <taxon>Phytophthora</taxon>
    </lineage>
</organism>
<name>A0A329RNK3_9STRA</name>
<sequence>MVKFSRSCANVGLVGSAFDVEIDDSEKVAELKDMIKAKNPHKLAEFDHANDLHLFVAKAKSGKWLDGAGAAAVTLDEFEQPHGSDGIVLKKVDPMLYIKNAKHFGENFQPGEGQVHVMVATSEQEQLQTSLWLVSGSIDNALDTKGIRCKLYRLVGERLGYYVRRVGGKDIAFWYEDKSLRFHVQK</sequence>
<accession>A0A329RNK3</accession>
<dbReference type="Proteomes" id="UP000735874">
    <property type="component" value="Unassembled WGS sequence"/>
</dbReference>
<evidence type="ECO:0000256" key="2">
    <source>
        <dbReference type="ARBA" id="ARBA00004613"/>
    </source>
</evidence>
<dbReference type="GO" id="GO:0043657">
    <property type="term" value="C:host cell"/>
    <property type="evidence" value="ECO:0007669"/>
    <property type="project" value="UniProtKB-SubCell"/>
</dbReference>
<dbReference type="InterPro" id="IPR045379">
    <property type="entry name" value="Crinkler_N"/>
</dbReference>
<gene>
    <name evidence="7" type="ORF">PC110_g18332</name>
    <name evidence="5" type="ORF">PC113_g5557</name>
    <name evidence="6" type="ORF">PC115_g15716</name>
</gene>
<dbReference type="EMBL" id="RCMG01000107">
    <property type="protein sequence ID" value="KAG2863315.1"/>
    <property type="molecule type" value="Genomic_DNA"/>
</dbReference>
<evidence type="ECO:0000256" key="3">
    <source>
        <dbReference type="ARBA" id="ARBA00022525"/>
    </source>
</evidence>
<keyword evidence="3" id="KW-0964">Secreted</keyword>
<reference evidence="5" key="2">
    <citation type="submission" date="2018-10" db="EMBL/GenBank/DDBJ databases">
        <title>Effector identification in a new, highly contiguous assembly of the strawberry crown rot pathogen Phytophthora cactorum.</title>
        <authorList>
            <person name="Armitage A.D."/>
            <person name="Nellist C.F."/>
            <person name="Bates H."/>
            <person name="Vickerstaff R.J."/>
            <person name="Harrison R.J."/>
        </authorList>
    </citation>
    <scope>NUCLEOTIDE SEQUENCE</scope>
    <source>
        <strain evidence="5">15-7</strain>
        <strain evidence="6">4032</strain>
    </source>
</reference>
<evidence type="ECO:0000313" key="5">
    <source>
        <dbReference type="EMBL" id="KAG2863315.1"/>
    </source>
</evidence>
<evidence type="ECO:0000313" key="8">
    <source>
        <dbReference type="Proteomes" id="UP000251314"/>
    </source>
</evidence>
<reference evidence="7 8" key="1">
    <citation type="submission" date="2018-01" db="EMBL/GenBank/DDBJ databases">
        <title>Draft genome of the strawberry crown rot pathogen Phytophthora cactorum.</title>
        <authorList>
            <person name="Armitage A.D."/>
            <person name="Lysoe E."/>
            <person name="Nellist C.F."/>
            <person name="Harrison R.J."/>
            <person name="Brurberg M.B."/>
        </authorList>
    </citation>
    <scope>NUCLEOTIDE SEQUENCE [LARGE SCALE GENOMIC DNA]</scope>
    <source>
        <strain evidence="7 8">10300</strain>
    </source>
</reference>
<feature type="domain" description="Crinkler effector protein N-terminal" evidence="4">
    <location>
        <begin position="8"/>
        <end position="119"/>
    </location>
</feature>
<comment type="subcellular location">
    <subcellularLocation>
        <location evidence="1">Host cell</location>
    </subcellularLocation>
    <subcellularLocation>
        <location evidence="2">Secreted</location>
    </subcellularLocation>
</comment>
<evidence type="ECO:0000313" key="7">
    <source>
        <dbReference type="EMBL" id="RAW25256.1"/>
    </source>
</evidence>
<dbReference type="Proteomes" id="UP000774804">
    <property type="component" value="Unassembled WGS sequence"/>
</dbReference>
<dbReference type="Pfam" id="PF20147">
    <property type="entry name" value="Crinkler"/>
    <property type="match status" value="1"/>
</dbReference>
<evidence type="ECO:0000313" key="6">
    <source>
        <dbReference type="EMBL" id="KAG2902018.1"/>
    </source>
</evidence>
<evidence type="ECO:0000256" key="1">
    <source>
        <dbReference type="ARBA" id="ARBA00004340"/>
    </source>
</evidence>
<protein>
    <recommendedName>
        <fullName evidence="4">Crinkler effector protein N-terminal domain-containing protein</fullName>
    </recommendedName>
</protein>
<comment type="caution">
    <text evidence="7">The sequence shown here is derived from an EMBL/GenBank/DDBJ whole genome shotgun (WGS) entry which is preliminary data.</text>
</comment>
<dbReference type="EMBL" id="RCMI01000652">
    <property type="protein sequence ID" value="KAG2902018.1"/>
    <property type="molecule type" value="Genomic_DNA"/>
</dbReference>
<dbReference type="OrthoDB" id="115336at2759"/>